<sequence>MSVCAGEERERRDHITNLLAKVQDDLRLLREDIQDHVTRGDPVDAEAIQVALNQIENNITDKTEELVSRQFQAVSTLPVGLPDSKQLSKPFHLRSKSLPPPHLSHSSPGQEAQLLYISKLLSQPTHPATRQVLSDAFGIPLTEKDSKNQRIKKQDIQKRLMPIKTVPQRTALPLINRRDPRATQPVISSRDAQHGILNLLERGLIPRAADIILYPSPVKPKAITLQKFSKHDLKAPPIDNFESRGVWAGIKFDFSGYSKYPLPGIPGTATISKQPFKYKPPQNHTLTVHTLPPIPSDQEPYQTVDSRVDVPVPEHREKEVSFKNVQSKITIRGGSILQDNDYEAVKTENASKWDMMLRILGLVEEMAQNYAIPVIFVGAQKAIHLAEEYDLEPDPKYRELIPCVLNAREVKHLLSTPGRRYKGHRGIHAAATRIQATYRMYVRRCQYLHYRKMKWASGVIAMGWMLHMKVQNSKKYLKKKQELSVTNYRSRLKELGENWDTFHNQKRVIIHIPSKGYPIKVRKAMQNFFLAQAFQLPRIFDVFDPNVEVVYVSPIEIGEEVKEYNKQLLDNAKGVARSSSDMWNRIHFIVPDSLDSFGLHNLSLSTFLKYSPMALKRIKNIVGGHPAVLVPHVPLLDDLALADQFNIPVIGTEPNLVHLYSTFSGRRALFKAAFVPTPPHLQGVYSAEQLVEGLTSLIINYPYFRRWIFKLDHHCQGNGIAYCDIADHLDCHQWLLSEKARYGDKWKKQWAQERARRKVLSQLPTILANKSCIADETIYDNWSHFVKEFLASGGTIEGHAPSDNVTSLTAEIYLKPNKTHTLLSTWDHILSEPFKVWGGSMPQTSVDYDDLSLMVDRIAKAAFSRGLVGHISVDFVTFIDPETMSQVTWAVDLDFGPSDMIYMSNLASGMAGLKMPEWSTGESVESTPQYYMVASTRLKHVNLSVVQYSVFFQMCKAHLIGFNNKTLTGTLFTLIESKRKHNLGMICLQKSLKESLVSASRALSVVHQEISTATDSSDTSNFSMVCKAIEGLVEQL</sequence>
<dbReference type="PANTHER" id="PTHR14465">
    <property type="entry name" value="IQ DOMAIN-CONTAINING PROTEIN H"/>
    <property type="match status" value="1"/>
</dbReference>
<gene>
    <name evidence="3" type="primary">100636075</name>
</gene>
<dbReference type="InterPro" id="IPR056855">
    <property type="entry name" value="ATP-grasp_IQCH"/>
</dbReference>
<dbReference type="OMA" id="MHEFIIR"/>
<evidence type="ECO:0000256" key="1">
    <source>
        <dbReference type="SAM" id="Coils"/>
    </source>
</evidence>
<dbReference type="PROSITE" id="PS50096">
    <property type="entry name" value="IQ"/>
    <property type="match status" value="1"/>
</dbReference>
<reference evidence="4" key="1">
    <citation type="journal article" date="2010" name="Nature">
        <title>The Amphimedon queenslandica genome and the evolution of animal complexity.</title>
        <authorList>
            <person name="Srivastava M."/>
            <person name="Simakov O."/>
            <person name="Chapman J."/>
            <person name="Fahey B."/>
            <person name="Gauthier M.E."/>
            <person name="Mitros T."/>
            <person name="Richards G.S."/>
            <person name="Conaco C."/>
            <person name="Dacre M."/>
            <person name="Hellsten U."/>
            <person name="Larroux C."/>
            <person name="Putnam N.H."/>
            <person name="Stanke M."/>
            <person name="Adamska M."/>
            <person name="Darling A."/>
            <person name="Degnan S.M."/>
            <person name="Oakley T.H."/>
            <person name="Plachetzki D.C."/>
            <person name="Zhai Y."/>
            <person name="Adamski M."/>
            <person name="Calcino A."/>
            <person name="Cummins S.F."/>
            <person name="Goodstein D.M."/>
            <person name="Harris C."/>
            <person name="Jackson D.J."/>
            <person name="Leys S.P."/>
            <person name="Shu S."/>
            <person name="Woodcroft B.J."/>
            <person name="Vervoort M."/>
            <person name="Kosik K.S."/>
            <person name="Manning G."/>
            <person name="Degnan B.M."/>
            <person name="Rokhsar D.S."/>
        </authorList>
    </citation>
    <scope>NUCLEOTIDE SEQUENCE [LARGE SCALE GENOMIC DNA]</scope>
</reference>
<dbReference type="eggNOG" id="ENOG502QSF3">
    <property type="taxonomic scope" value="Eukaryota"/>
</dbReference>
<organism evidence="3">
    <name type="scientific">Amphimedon queenslandica</name>
    <name type="common">Sponge</name>
    <dbReference type="NCBI Taxonomy" id="400682"/>
    <lineage>
        <taxon>Eukaryota</taxon>
        <taxon>Metazoa</taxon>
        <taxon>Porifera</taxon>
        <taxon>Demospongiae</taxon>
        <taxon>Heteroscleromorpha</taxon>
        <taxon>Haplosclerida</taxon>
        <taxon>Niphatidae</taxon>
        <taxon>Amphimedon</taxon>
    </lineage>
</organism>
<accession>A0A1X7UTS6</accession>
<proteinExistence type="predicted"/>
<dbReference type="Pfam" id="PF24923">
    <property type="entry name" value="ATP-grasp_IQCH"/>
    <property type="match status" value="1"/>
</dbReference>
<name>A0A1X7UTS6_AMPQE</name>
<dbReference type="InParanoid" id="A0A1X7UTS6"/>
<evidence type="ECO:0000259" key="2">
    <source>
        <dbReference type="Pfam" id="PF24923"/>
    </source>
</evidence>
<feature type="domain" description="IQCH-like ATP-grasp" evidence="2">
    <location>
        <begin position="654"/>
        <end position="910"/>
    </location>
</feature>
<dbReference type="AlphaFoldDB" id="A0A1X7UTS6"/>
<protein>
    <recommendedName>
        <fullName evidence="2">IQCH-like ATP-grasp domain-containing protein</fullName>
    </recommendedName>
</protein>
<dbReference type="InterPro" id="IPR038752">
    <property type="entry name" value="IQCH"/>
</dbReference>
<keyword evidence="4" id="KW-1185">Reference proteome</keyword>
<dbReference type="PANTHER" id="PTHR14465:SF0">
    <property type="entry name" value="IQ DOMAIN-CONTAINING PROTEIN H"/>
    <property type="match status" value="1"/>
</dbReference>
<dbReference type="EnsemblMetazoa" id="XM_019996807.1">
    <property type="protein sequence ID" value="XP_019852366.1"/>
    <property type="gene ID" value="LOC100636075"/>
</dbReference>
<dbReference type="Proteomes" id="UP000007879">
    <property type="component" value="Unassembled WGS sequence"/>
</dbReference>
<keyword evidence="1" id="KW-0175">Coiled coil</keyword>
<dbReference type="OrthoDB" id="2117703at2759"/>
<reference evidence="3" key="2">
    <citation type="submission" date="2017-05" db="UniProtKB">
        <authorList>
            <consortium name="EnsemblMetazoa"/>
        </authorList>
    </citation>
    <scope>IDENTIFICATION</scope>
</reference>
<evidence type="ECO:0000313" key="3">
    <source>
        <dbReference type="EnsemblMetazoa" id="Aqu2.1.31173_001"/>
    </source>
</evidence>
<evidence type="ECO:0000313" key="4">
    <source>
        <dbReference type="Proteomes" id="UP000007879"/>
    </source>
</evidence>
<dbReference type="KEGG" id="aqu:100636075"/>
<dbReference type="EnsemblMetazoa" id="Aqu2.1.31173_001">
    <property type="protein sequence ID" value="Aqu2.1.31173_001"/>
    <property type="gene ID" value="Aqu2.1.31173"/>
</dbReference>
<feature type="coiled-coil region" evidence="1">
    <location>
        <begin position="19"/>
        <end position="65"/>
    </location>
</feature>